<organism evidence="8 9">
    <name type="scientific">Oryza glaberrima</name>
    <name type="common">African rice</name>
    <dbReference type="NCBI Taxonomy" id="4538"/>
    <lineage>
        <taxon>Eukaryota</taxon>
        <taxon>Viridiplantae</taxon>
        <taxon>Streptophyta</taxon>
        <taxon>Embryophyta</taxon>
        <taxon>Tracheophyta</taxon>
        <taxon>Spermatophyta</taxon>
        <taxon>Magnoliopsida</taxon>
        <taxon>Liliopsida</taxon>
        <taxon>Poales</taxon>
        <taxon>Poaceae</taxon>
        <taxon>BOP clade</taxon>
        <taxon>Oryzoideae</taxon>
        <taxon>Oryzeae</taxon>
        <taxon>Oryzinae</taxon>
        <taxon>Oryza</taxon>
    </lineage>
</organism>
<dbReference type="GeneID" id="127774683"/>
<comment type="subcellular location">
    <subcellularLocation>
        <location evidence="1">Membrane</location>
        <topology evidence="1">Multi-pass membrane protein</topology>
    </subcellularLocation>
</comment>
<dbReference type="Pfam" id="PF03169">
    <property type="entry name" value="OPT"/>
    <property type="match status" value="1"/>
</dbReference>
<proteinExistence type="inferred from homology"/>
<feature type="transmembrane region" description="Helical" evidence="7">
    <location>
        <begin position="147"/>
        <end position="165"/>
    </location>
</feature>
<protein>
    <submittedName>
        <fullName evidence="8">Uncharacterized protein</fullName>
    </submittedName>
</protein>
<sequence length="686" mass="75118">MDASIGDPRLTSVEAAFEKNPLPGFSWLVTPRAMAVAVLLGIVFCFVGMRIQMMTGFVPALNMPVTVLSFFLLKVLARQLQKWRLTVVPFTRQENMFLITCVITCLNLAITGGFATALTGMGTIVAKTLADDLDPRDIIDYIPTGKLIIYFFLIGMAGVLSNIPLNQIMIIDYQLLFPTGSVIGHLINSFHTPEGAYIAKMQVMTIFKVFFGSFSWSIFQWFYSSGSGCGFSSFPTFGLELYKRRFYIDFSATYIGVGMMCPHIVNFGLLFGAIISWGFLYPYLETKHGEWYQTDSPSNLDGLNGYKVFISVTLIVTDGLINFLILVTSAAINFYHIRQQQQQTSGLASYISKNPSMNYDERKRIEMFLSSKIPMFVPVAAYVAWTAISMVAMPAMFDQIKYYHVGVLYLAIPVVGFCNTYATGLTDWSVSNTYAKFSPFIFAAWIARPGAIVASLLVSGITMASLHVSSQAMQDLKSAHMTLTSPRAMIAGQVFGVALSSVVSPCIFRAFEKAAKPGAPLGSKDSVYPCPYAGLYRAICIIGMGGVKGLPKYCVELCVIAVLVTIAIDAMVLVSQLKGWRLHLYIPSMTVIALPFFAGSYFTLDMCLGGLLLLLWKKIDTMSAEILSAAVAAGLICGEGLFTLPSALLNMFKVLPPMCMKFLPSGQEVEVVDSFLNSSGGTVPKT</sequence>
<feature type="transmembrane region" description="Helical" evidence="7">
    <location>
        <begin position="56"/>
        <end position="77"/>
    </location>
</feature>
<evidence type="ECO:0000256" key="3">
    <source>
        <dbReference type="ARBA" id="ARBA00022448"/>
    </source>
</evidence>
<dbReference type="STRING" id="4538.I1PTT3"/>
<dbReference type="NCBIfam" id="TIGR00728">
    <property type="entry name" value="OPT_sfam"/>
    <property type="match status" value="1"/>
</dbReference>
<keyword evidence="9" id="KW-1185">Reference proteome</keyword>
<evidence type="ECO:0000256" key="6">
    <source>
        <dbReference type="ARBA" id="ARBA00023136"/>
    </source>
</evidence>
<dbReference type="OMA" id="IAMNAQV"/>
<keyword evidence="5 7" id="KW-1133">Transmembrane helix</keyword>
<accession>I1PTT3</accession>
<dbReference type="InterPro" id="IPR045035">
    <property type="entry name" value="YSL-like"/>
</dbReference>
<dbReference type="AlphaFoldDB" id="I1PTT3"/>
<evidence type="ECO:0000313" key="8">
    <source>
        <dbReference type="EnsemblPlants" id="ORGLA05G0078100.1"/>
    </source>
</evidence>
<feature type="transmembrane region" description="Helical" evidence="7">
    <location>
        <begin position="402"/>
        <end position="422"/>
    </location>
</feature>
<keyword evidence="4 7" id="KW-0812">Transmembrane</keyword>
<reference evidence="8 9" key="2">
    <citation type="submission" date="2018-04" db="EMBL/GenBank/DDBJ databases">
        <title>OglaRS2 (Oryza glaberrima Reference Sequence Version 2).</title>
        <authorList>
            <person name="Zhang J."/>
            <person name="Kudrna D."/>
            <person name="Lee S."/>
            <person name="Talag J."/>
            <person name="Rajasekar S."/>
            <person name="Wing R.A."/>
        </authorList>
    </citation>
    <scope>NUCLEOTIDE SEQUENCE [LARGE SCALE GENOMIC DNA]</scope>
    <source>
        <strain evidence="8 9">cv. IRGC 96717</strain>
    </source>
</reference>
<dbReference type="eggNOG" id="ENOG502QQ2H">
    <property type="taxonomic scope" value="Eukaryota"/>
</dbReference>
<feature type="transmembrane region" description="Helical" evidence="7">
    <location>
        <begin position="373"/>
        <end position="396"/>
    </location>
</feature>
<feature type="transmembrane region" description="Helical" evidence="7">
    <location>
        <begin position="442"/>
        <end position="468"/>
    </location>
</feature>
<keyword evidence="6 7" id="KW-0472">Membrane</keyword>
<feature type="transmembrane region" description="Helical" evidence="7">
    <location>
        <begin position="221"/>
        <end position="242"/>
    </location>
</feature>
<feature type="transmembrane region" description="Helical" evidence="7">
    <location>
        <begin position="308"/>
        <end position="335"/>
    </location>
</feature>
<dbReference type="GO" id="GO:0035673">
    <property type="term" value="F:oligopeptide transmembrane transporter activity"/>
    <property type="evidence" value="ECO:0007669"/>
    <property type="project" value="InterPro"/>
</dbReference>
<dbReference type="PANTHER" id="PTHR31645:SF9">
    <property type="entry name" value="METAL-NICOTIANAMINE TRANSPORTER YSL4-RELATED"/>
    <property type="match status" value="1"/>
</dbReference>
<evidence type="ECO:0000256" key="1">
    <source>
        <dbReference type="ARBA" id="ARBA00004141"/>
    </source>
</evidence>
<feature type="transmembrane region" description="Helical" evidence="7">
    <location>
        <begin position="29"/>
        <end position="49"/>
    </location>
</feature>
<reference evidence="8" key="1">
    <citation type="submission" date="2015-06" db="UniProtKB">
        <authorList>
            <consortium name="EnsemblPlants"/>
        </authorList>
    </citation>
    <scope>IDENTIFICATION</scope>
</reference>
<dbReference type="Gramene" id="ORGLA05G0078100.1">
    <property type="protein sequence ID" value="ORGLA05G0078100.1"/>
    <property type="gene ID" value="ORGLA05G0078100"/>
</dbReference>
<evidence type="ECO:0000256" key="4">
    <source>
        <dbReference type="ARBA" id="ARBA00022692"/>
    </source>
</evidence>
<dbReference type="HOGENOM" id="CLU_015477_2_0_1"/>
<keyword evidence="3" id="KW-0813">Transport</keyword>
<comment type="similarity">
    <text evidence="2">Belongs to the YSL (TC 2.A.67.2) family.</text>
</comment>
<evidence type="ECO:0000256" key="5">
    <source>
        <dbReference type="ARBA" id="ARBA00022989"/>
    </source>
</evidence>
<feature type="transmembrane region" description="Helical" evidence="7">
    <location>
        <begin position="97"/>
        <end position="126"/>
    </location>
</feature>
<dbReference type="RefSeq" id="XP_052156927.1">
    <property type="nucleotide sequence ID" value="XM_052300967.1"/>
</dbReference>
<feature type="transmembrane region" description="Helical" evidence="7">
    <location>
        <begin position="488"/>
        <end position="508"/>
    </location>
</feature>
<gene>
    <name evidence="8" type="primary">LOC127774683</name>
</gene>
<dbReference type="EnsemblPlants" id="ORGLA05G0078100.1">
    <property type="protein sequence ID" value="ORGLA05G0078100.1"/>
    <property type="gene ID" value="ORGLA05G0078100"/>
</dbReference>
<feature type="transmembrane region" description="Helical" evidence="7">
    <location>
        <begin position="254"/>
        <end position="280"/>
    </location>
</feature>
<dbReference type="PANTHER" id="PTHR31645">
    <property type="entry name" value="OLIGOPEPTIDE TRANSPORTER YGL114W-RELATED"/>
    <property type="match status" value="1"/>
</dbReference>
<name>I1PTT3_ORYGL</name>
<dbReference type="InterPro" id="IPR004813">
    <property type="entry name" value="OPT"/>
</dbReference>
<evidence type="ECO:0000256" key="7">
    <source>
        <dbReference type="SAM" id="Phobius"/>
    </source>
</evidence>
<feature type="transmembrane region" description="Helical" evidence="7">
    <location>
        <begin position="592"/>
        <end position="614"/>
    </location>
</feature>
<dbReference type="Proteomes" id="UP000007306">
    <property type="component" value="Chromosome 5"/>
</dbReference>
<dbReference type="GO" id="GO:0016020">
    <property type="term" value="C:membrane"/>
    <property type="evidence" value="ECO:0007669"/>
    <property type="project" value="UniProtKB-SubCell"/>
</dbReference>
<feature type="transmembrane region" description="Helical" evidence="7">
    <location>
        <begin position="626"/>
        <end position="648"/>
    </location>
</feature>
<evidence type="ECO:0000313" key="9">
    <source>
        <dbReference type="Proteomes" id="UP000007306"/>
    </source>
</evidence>
<feature type="transmembrane region" description="Helical" evidence="7">
    <location>
        <begin position="553"/>
        <end position="572"/>
    </location>
</feature>
<evidence type="ECO:0000256" key="2">
    <source>
        <dbReference type="ARBA" id="ARBA00010276"/>
    </source>
</evidence>